<proteinExistence type="predicted"/>
<evidence type="ECO:0000313" key="1">
    <source>
        <dbReference type="EMBL" id="GAH81691.1"/>
    </source>
</evidence>
<sequence>MLAPVTNENLADASGENSFVYSAFKSDEFAKSFNTGMHRAVDFGKAAALRVSSFVRDKLDECGDDG</sequence>
<reference evidence="1" key="1">
    <citation type="journal article" date="2014" name="Front. Microbiol.">
        <title>High frequency of phylogenetically diverse reductive dehalogenase-homologous genes in deep subseafloor sedimentary metagenomes.</title>
        <authorList>
            <person name="Kawai M."/>
            <person name="Futagami T."/>
            <person name="Toyoda A."/>
            <person name="Takaki Y."/>
            <person name="Nishi S."/>
            <person name="Hori S."/>
            <person name="Arai W."/>
            <person name="Tsubouchi T."/>
            <person name="Morono Y."/>
            <person name="Uchiyama I."/>
            <person name="Ito T."/>
            <person name="Fujiyama A."/>
            <person name="Inagaki F."/>
            <person name="Takami H."/>
        </authorList>
    </citation>
    <scope>NUCLEOTIDE SEQUENCE</scope>
    <source>
        <strain evidence="1">Expedition CK06-06</strain>
    </source>
</reference>
<name>X1IGZ2_9ZZZZ</name>
<dbReference type="EMBL" id="BARU01040811">
    <property type="protein sequence ID" value="GAH81691.1"/>
    <property type="molecule type" value="Genomic_DNA"/>
</dbReference>
<dbReference type="AlphaFoldDB" id="X1IGZ2"/>
<accession>X1IGZ2</accession>
<comment type="caution">
    <text evidence="1">The sequence shown here is derived from an EMBL/GenBank/DDBJ whole genome shotgun (WGS) entry which is preliminary data.</text>
</comment>
<protein>
    <submittedName>
        <fullName evidence="1">Uncharacterized protein</fullName>
    </submittedName>
</protein>
<organism evidence="1">
    <name type="scientific">marine sediment metagenome</name>
    <dbReference type="NCBI Taxonomy" id="412755"/>
    <lineage>
        <taxon>unclassified sequences</taxon>
        <taxon>metagenomes</taxon>
        <taxon>ecological metagenomes</taxon>
    </lineage>
</organism>
<gene>
    <name evidence="1" type="ORF">S03H2_63042</name>
</gene>